<dbReference type="SUPFAM" id="SSF56801">
    <property type="entry name" value="Acetyl-CoA synthetase-like"/>
    <property type="match status" value="1"/>
</dbReference>
<dbReference type="PROSITE" id="PS00455">
    <property type="entry name" value="AMP_BINDING"/>
    <property type="match status" value="1"/>
</dbReference>
<dbReference type="InterPro" id="IPR020845">
    <property type="entry name" value="AMP-binding_CS"/>
</dbReference>
<accession>A0A7K3LNW1</accession>
<dbReference type="AlphaFoldDB" id="A0A7K3LNW1"/>
<evidence type="ECO:0000313" key="5">
    <source>
        <dbReference type="EMBL" id="NDK89721.1"/>
    </source>
</evidence>
<organism evidence="5 6">
    <name type="scientific">Gordonia desulfuricans</name>
    <dbReference type="NCBI Taxonomy" id="89051"/>
    <lineage>
        <taxon>Bacteria</taxon>
        <taxon>Bacillati</taxon>
        <taxon>Actinomycetota</taxon>
        <taxon>Actinomycetes</taxon>
        <taxon>Mycobacteriales</taxon>
        <taxon>Gordoniaceae</taxon>
        <taxon>Gordonia</taxon>
    </lineage>
</organism>
<proteinExistence type="inferred from homology"/>
<dbReference type="RefSeq" id="WP_059036707.1">
    <property type="nucleotide sequence ID" value="NZ_JAADZU010000023.1"/>
</dbReference>
<feature type="domain" description="AMP-dependent synthetase/ligase" evidence="3">
    <location>
        <begin position="17"/>
        <end position="384"/>
    </location>
</feature>
<name>A0A7K3LNW1_9ACTN</name>
<evidence type="ECO:0000256" key="1">
    <source>
        <dbReference type="ARBA" id="ARBA00006432"/>
    </source>
</evidence>
<dbReference type="Pfam" id="PF00501">
    <property type="entry name" value="AMP-binding"/>
    <property type="match status" value="1"/>
</dbReference>
<comment type="caution">
    <text evidence="5">The sequence shown here is derived from an EMBL/GenBank/DDBJ whole genome shotgun (WGS) entry which is preliminary data.</text>
</comment>
<dbReference type="EMBL" id="JAADZU010000023">
    <property type="protein sequence ID" value="NDK89721.1"/>
    <property type="molecule type" value="Genomic_DNA"/>
</dbReference>
<evidence type="ECO:0000259" key="3">
    <source>
        <dbReference type="Pfam" id="PF00501"/>
    </source>
</evidence>
<dbReference type="PANTHER" id="PTHR43201">
    <property type="entry name" value="ACYL-COA SYNTHETASE"/>
    <property type="match status" value="1"/>
</dbReference>
<dbReference type="GO" id="GO:0006631">
    <property type="term" value="P:fatty acid metabolic process"/>
    <property type="evidence" value="ECO:0007669"/>
    <property type="project" value="TreeGrafter"/>
</dbReference>
<sequence>MSASISPAATLPAVIDDIADRTPDAPFLVTDETTWTYADVRDTADRLARSLHTIGVGPGDRVAIAAPNGPEWILALIATGRIGATLVALNIQYREHELDFMLNESGASVFICASEHRGFDFVGFLEGFRSRLPGVKHFVFLGHNGFDGSRSWAHLLESAPSTARQWEPVSTLATAVLLYTSGTTGAPKGAMLTHGSILASARAQAVHLEQAADDAVIAHMPFNHVGGLTCTVIAAAVVGARLIVVPGFHPQQSLQAIIDHRATLCVGVPTMFSLMLGEPAFADADLSAIRLCVVGGSNLDPALGRRVADAFPGARLANLYGLSETSGGAVISAADDDLDTLVETLGVPIGDTRVRVVDDEDADVEDGVDGELLVGGACLADGYWQRPDSTELAFGDDGWLRTGDMATLRADGHVVMRGRKKEMYVRGGYNVYPAEIENVLATAPGVVMVAVIGVPDATYGEVGWAIVVGDEELDLSRLHARCREQLARYKQPERIVVVESLPLTPSGKIQKAALQAMYGSTANS</sequence>
<dbReference type="InterPro" id="IPR045851">
    <property type="entry name" value="AMP-bd_C_sf"/>
</dbReference>
<dbReference type="InterPro" id="IPR025110">
    <property type="entry name" value="AMP-bd_C"/>
</dbReference>
<dbReference type="GO" id="GO:0031956">
    <property type="term" value="F:medium-chain fatty acid-CoA ligase activity"/>
    <property type="evidence" value="ECO:0007669"/>
    <property type="project" value="TreeGrafter"/>
</dbReference>
<dbReference type="Gene3D" id="3.40.50.12780">
    <property type="entry name" value="N-terminal domain of ligase-like"/>
    <property type="match status" value="1"/>
</dbReference>
<evidence type="ECO:0000259" key="4">
    <source>
        <dbReference type="Pfam" id="PF13193"/>
    </source>
</evidence>
<dbReference type="InterPro" id="IPR000873">
    <property type="entry name" value="AMP-dep_synth/lig_dom"/>
</dbReference>
<dbReference type="Pfam" id="PF13193">
    <property type="entry name" value="AMP-binding_C"/>
    <property type="match status" value="1"/>
</dbReference>
<reference evidence="5 6" key="1">
    <citation type="submission" date="2020-01" db="EMBL/GenBank/DDBJ databases">
        <title>Investigation of new actinobacteria for the biodesulphurisation of diesel fuel.</title>
        <authorList>
            <person name="Athi Narayanan S.M."/>
        </authorList>
    </citation>
    <scope>NUCLEOTIDE SEQUENCE [LARGE SCALE GENOMIC DNA]</scope>
    <source>
        <strain evidence="5 6">213E</strain>
    </source>
</reference>
<dbReference type="Gene3D" id="3.30.300.30">
    <property type="match status" value="1"/>
</dbReference>
<keyword evidence="2 5" id="KW-0436">Ligase</keyword>
<comment type="similarity">
    <text evidence="1">Belongs to the ATP-dependent AMP-binding enzyme family.</text>
</comment>
<keyword evidence="6" id="KW-1185">Reference proteome</keyword>
<gene>
    <name evidence="5" type="ORF">GYA93_09040</name>
</gene>
<dbReference type="Proteomes" id="UP000466307">
    <property type="component" value="Unassembled WGS sequence"/>
</dbReference>
<dbReference type="InterPro" id="IPR042099">
    <property type="entry name" value="ANL_N_sf"/>
</dbReference>
<protein>
    <submittedName>
        <fullName evidence="5">Acyl--CoA ligase</fullName>
    </submittedName>
</protein>
<dbReference type="PANTHER" id="PTHR43201:SF5">
    <property type="entry name" value="MEDIUM-CHAIN ACYL-COA LIGASE ACSF2, MITOCHONDRIAL"/>
    <property type="match status" value="1"/>
</dbReference>
<feature type="domain" description="AMP-binding enzyme C-terminal" evidence="4">
    <location>
        <begin position="435"/>
        <end position="508"/>
    </location>
</feature>
<evidence type="ECO:0000313" key="6">
    <source>
        <dbReference type="Proteomes" id="UP000466307"/>
    </source>
</evidence>
<evidence type="ECO:0000256" key="2">
    <source>
        <dbReference type="ARBA" id="ARBA00022598"/>
    </source>
</evidence>